<evidence type="ECO:0000256" key="1">
    <source>
        <dbReference type="SAM" id="MobiDB-lite"/>
    </source>
</evidence>
<dbReference type="EMBL" id="QGKX02000996">
    <property type="protein sequence ID" value="KAF3559072.1"/>
    <property type="molecule type" value="Genomic_DNA"/>
</dbReference>
<evidence type="ECO:0000313" key="2">
    <source>
        <dbReference type="EMBL" id="KAF3559072.1"/>
    </source>
</evidence>
<dbReference type="AlphaFoldDB" id="A0A8S9QZ54"/>
<reference evidence="2" key="1">
    <citation type="submission" date="2019-12" db="EMBL/GenBank/DDBJ databases">
        <title>Genome sequencing and annotation of Brassica cretica.</title>
        <authorList>
            <person name="Studholme D.J."/>
            <person name="Sarris P."/>
        </authorList>
    </citation>
    <scope>NUCLEOTIDE SEQUENCE</scope>
    <source>
        <strain evidence="2">PFS-109/04</strain>
        <tissue evidence="2">Leaf</tissue>
    </source>
</reference>
<feature type="region of interest" description="Disordered" evidence="1">
    <location>
        <begin position="22"/>
        <end position="117"/>
    </location>
</feature>
<gene>
    <name evidence="2" type="ORF">F2Q69_00014052</name>
</gene>
<name>A0A8S9QZ54_BRACR</name>
<feature type="compositionally biased region" description="Basic and acidic residues" evidence="1">
    <location>
        <begin position="66"/>
        <end position="77"/>
    </location>
</feature>
<protein>
    <submittedName>
        <fullName evidence="2">Uncharacterized protein</fullName>
    </submittedName>
</protein>
<organism evidence="2 3">
    <name type="scientific">Brassica cretica</name>
    <name type="common">Mustard</name>
    <dbReference type="NCBI Taxonomy" id="69181"/>
    <lineage>
        <taxon>Eukaryota</taxon>
        <taxon>Viridiplantae</taxon>
        <taxon>Streptophyta</taxon>
        <taxon>Embryophyta</taxon>
        <taxon>Tracheophyta</taxon>
        <taxon>Spermatophyta</taxon>
        <taxon>Magnoliopsida</taxon>
        <taxon>eudicotyledons</taxon>
        <taxon>Gunneridae</taxon>
        <taxon>Pentapetalae</taxon>
        <taxon>rosids</taxon>
        <taxon>malvids</taxon>
        <taxon>Brassicales</taxon>
        <taxon>Brassicaceae</taxon>
        <taxon>Brassiceae</taxon>
        <taxon>Brassica</taxon>
    </lineage>
</organism>
<evidence type="ECO:0000313" key="3">
    <source>
        <dbReference type="Proteomes" id="UP000712600"/>
    </source>
</evidence>
<comment type="caution">
    <text evidence="2">The sequence shown here is derived from an EMBL/GenBank/DDBJ whole genome shotgun (WGS) entry which is preliminary data.</text>
</comment>
<dbReference type="Proteomes" id="UP000712600">
    <property type="component" value="Unassembled WGS sequence"/>
</dbReference>
<proteinExistence type="predicted"/>
<sequence>MNRSQRHEPASWSNPFMHYFFQQAPPPDSFMDDVEDITPSADAQEQQPHEEDISCVSFPGQSLGAARKDQVDKEDQATRAVRRAAKKQPMEQKLSPTGVKRGRNMRYVGQSNSEETE</sequence>
<accession>A0A8S9QZ54</accession>